<dbReference type="SMART" id="SM00490">
    <property type="entry name" value="HELICc"/>
    <property type="match status" value="1"/>
</dbReference>
<keyword evidence="1" id="KW-0547">Nucleotide-binding</keyword>
<dbReference type="PROSITE" id="PS51194">
    <property type="entry name" value="HELICASE_CTER"/>
    <property type="match status" value="1"/>
</dbReference>
<keyword evidence="3 9" id="KW-0347">Helicase</keyword>
<sequence>MRMSLEEGLHRFFGFENFRPGQKAIIEDVMHGRDCLAVLPTGGGKSLLYQLPALLSDGLAIIVSPLIALMEDQVQELRAFRMKQAVCLHSGLSQQERKVRLHAIESLKLLYLSPEMLSQPWMQRLLKHQKLSFVAVDEAHCISQWGHEFRPDYQMLGHVLEVFGRPPVLALTATATPAVREDIYTALRMKENARIHLFSLDRTNIRLFGESVMDEKEKQTRLFTILHHFQRPVLVYVMSRSRAEALAERAAEALNLRTAYYHGGMDAADRQNIQAQFLADELDVVICTSAFGMGINKPDVAAVIHYHMPSNIESYMQEIGRAGRSGKDSAAVVLYAPGDENLPHDMMLGEFPPPAAARMLLEDTSLHGALLTEVEKQAQGIGLSEVQARYVVYQLFKAGCFHSTNEMKQLSRPAVENVVRELSDRIMKRRKEKEAQIEEVKAYILFTGCRRQKLLAHFNEETVLQDASICCDHCLAVWPPGSEKVRDREDLSWQGRLQKLLLPDKRSNEKGGFGHE</sequence>
<dbReference type="InterPro" id="IPR027417">
    <property type="entry name" value="P-loop_NTPase"/>
</dbReference>
<dbReference type="PANTHER" id="PTHR13710:SF84">
    <property type="entry name" value="ATP-DEPENDENT DNA HELICASE RECS-RELATED"/>
    <property type="match status" value="1"/>
</dbReference>
<dbReference type="GO" id="GO:0030894">
    <property type="term" value="C:replisome"/>
    <property type="evidence" value="ECO:0007669"/>
    <property type="project" value="TreeGrafter"/>
</dbReference>
<dbReference type="Gene3D" id="1.10.10.10">
    <property type="entry name" value="Winged helix-like DNA-binding domain superfamily/Winged helix DNA-binding domain"/>
    <property type="match status" value="1"/>
</dbReference>
<dbReference type="Pfam" id="PF00271">
    <property type="entry name" value="Helicase_C"/>
    <property type="match status" value="1"/>
</dbReference>
<evidence type="ECO:0000313" key="10">
    <source>
        <dbReference type="Proteomes" id="UP000242310"/>
    </source>
</evidence>
<dbReference type="GO" id="GO:0006281">
    <property type="term" value="P:DNA repair"/>
    <property type="evidence" value="ECO:0007669"/>
    <property type="project" value="TreeGrafter"/>
</dbReference>
<dbReference type="InterPro" id="IPR001650">
    <property type="entry name" value="Helicase_C-like"/>
</dbReference>
<evidence type="ECO:0000256" key="2">
    <source>
        <dbReference type="ARBA" id="ARBA00022801"/>
    </source>
</evidence>
<feature type="domain" description="Helicase ATP-binding" evidence="7">
    <location>
        <begin position="26"/>
        <end position="193"/>
    </location>
</feature>
<dbReference type="GO" id="GO:0006310">
    <property type="term" value="P:DNA recombination"/>
    <property type="evidence" value="ECO:0007669"/>
    <property type="project" value="InterPro"/>
</dbReference>
<dbReference type="GO" id="GO:0003676">
    <property type="term" value="F:nucleic acid binding"/>
    <property type="evidence" value="ECO:0007669"/>
    <property type="project" value="InterPro"/>
</dbReference>
<dbReference type="Pfam" id="PF00270">
    <property type="entry name" value="DEAD"/>
    <property type="match status" value="1"/>
</dbReference>
<dbReference type="GO" id="GO:0009378">
    <property type="term" value="F:four-way junction helicase activity"/>
    <property type="evidence" value="ECO:0007669"/>
    <property type="project" value="TreeGrafter"/>
</dbReference>
<dbReference type="InterPro" id="IPR032284">
    <property type="entry name" value="RecQ_Zn-bd"/>
</dbReference>
<evidence type="ECO:0000256" key="4">
    <source>
        <dbReference type="ARBA" id="ARBA00022840"/>
    </source>
</evidence>
<dbReference type="GO" id="GO:0016787">
    <property type="term" value="F:hydrolase activity"/>
    <property type="evidence" value="ECO:0007669"/>
    <property type="project" value="UniProtKB-KW"/>
</dbReference>
<evidence type="ECO:0000313" key="9">
    <source>
        <dbReference type="EMBL" id="PSL50459.1"/>
    </source>
</evidence>
<gene>
    <name evidence="9" type="ORF">B0H94_10370</name>
</gene>
<proteinExistence type="predicted"/>
<evidence type="ECO:0000259" key="7">
    <source>
        <dbReference type="PROSITE" id="PS51192"/>
    </source>
</evidence>
<dbReference type="AlphaFoldDB" id="A0A2P8HW58"/>
<dbReference type="Proteomes" id="UP000242310">
    <property type="component" value="Unassembled WGS sequence"/>
</dbReference>
<dbReference type="GO" id="GO:0005524">
    <property type="term" value="F:ATP binding"/>
    <property type="evidence" value="ECO:0007669"/>
    <property type="project" value="UniProtKB-KW"/>
</dbReference>
<evidence type="ECO:0000256" key="1">
    <source>
        <dbReference type="ARBA" id="ARBA00022741"/>
    </source>
</evidence>
<name>A0A2P8HW58_9BACI</name>
<accession>A0A2P8HW58</accession>
<dbReference type="InterPro" id="IPR004589">
    <property type="entry name" value="DNA_helicase_ATP-dep_RecQ"/>
</dbReference>
<dbReference type="CDD" id="cd17920">
    <property type="entry name" value="DEXHc_RecQ"/>
    <property type="match status" value="1"/>
</dbReference>
<dbReference type="InterPro" id="IPR014001">
    <property type="entry name" value="Helicase_ATP-bd"/>
</dbReference>
<reference evidence="9 10" key="1">
    <citation type="submission" date="2018-03" db="EMBL/GenBank/DDBJ databases">
        <title>Genomic Encyclopedia of Type Strains, Phase III (KMG-III): the genomes of soil and plant-associated and newly described type strains.</title>
        <authorList>
            <person name="Whitman W."/>
        </authorList>
    </citation>
    <scope>NUCLEOTIDE SEQUENCE [LARGE SCALE GENOMIC DNA]</scope>
    <source>
        <strain evidence="9 10">CGMCC 1.07653</strain>
    </source>
</reference>
<dbReference type="Pfam" id="PF16124">
    <property type="entry name" value="RecQ_Zn_bind"/>
    <property type="match status" value="1"/>
</dbReference>
<dbReference type="Gene3D" id="3.40.50.300">
    <property type="entry name" value="P-loop containing nucleotide triphosphate hydrolases"/>
    <property type="match status" value="2"/>
</dbReference>
<evidence type="ECO:0000256" key="6">
    <source>
        <dbReference type="ARBA" id="ARBA00044550"/>
    </source>
</evidence>
<dbReference type="InterPro" id="IPR036388">
    <property type="entry name" value="WH-like_DNA-bd_sf"/>
</dbReference>
<evidence type="ECO:0000259" key="8">
    <source>
        <dbReference type="PROSITE" id="PS51194"/>
    </source>
</evidence>
<dbReference type="SUPFAM" id="SSF52540">
    <property type="entry name" value="P-loop containing nucleoside triphosphate hydrolases"/>
    <property type="match status" value="1"/>
</dbReference>
<dbReference type="GO" id="GO:0043138">
    <property type="term" value="F:3'-5' DNA helicase activity"/>
    <property type="evidence" value="ECO:0007669"/>
    <property type="project" value="TreeGrafter"/>
</dbReference>
<dbReference type="PANTHER" id="PTHR13710">
    <property type="entry name" value="DNA HELICASE RECQ FAMILY MEMBER"/>
    <property type="match status" value="1"/>
</dbReference>
<dbReference type="NCBIfam" id="TIGR00614">
    <property type="entry name" value="recQ_fam"/>
    <property type="match status" value="1"/>
</dbReference>
<dbReference type="OrthoDB" id="9763310at2"/>
<protein>
    <recommendedName>
        <fullName evidence="5">ATP-dependent DNA helicase RecQ</fullName>
    </recommendedName>
    <alternativeName>
        <fullName evidence="6">DNA 3'-5' helicase RecQ</fullName>
    </alternativeName>
</protein>
<dbReference type="EMBL" id="PYAV01000003">
    <property type="protein sequence ID" value="PSL50459.1"/>
    <property type="molecule type" value="Genomic_DNA"/>
</dbReference>
<keyword evidence="4" id="KW-0067">ATP-binding</keyword>
<keyword evidence="2" id="KW-0378">Hydrolase</keyword>
<feature type="domain" description="Helicase C-terminal" evidence="8">
    <location>
        <begin position="218"/>
        <end position="367"/>
    </location>
</feature>
<dbReference type="FunFam" id="3.40.50.300:FF:001389">
    <property type="entry name" value="ATP-dependent DNA helicase RecQ"/>
    <property type="match status" value="1"/>
</dbReference>
<dbReference type="SMART" id="SM00487">
    <property type="entry name" value="DEXDc"/>
    <property type="match status" value="1"/>
</dbReference>
<evidence type="ECO:0000256" key="5">
    <source>
        <dbReference type="ARBA" id="ARBA00044535"/>
    </source>
</evidence>
<dbReference type="GO" id="GO:0005737">
    <property type="term" value="C:cytoplasm"/>
    <property type="evidence" value="ECO:0007669"/>
    <property type="project" value="TreeGrafter"/>
</dbReference>
<organism evidence="9 10">
    <name type="scientific">Salsuginibacillus halophilus</name>
    <dbReference type="NCBI Taxonomy" id="517424"/>
    <lineage>
        <taxon>Bacteria</taxon>
        <taxon>Bacillati</taxon>
        <taxon>Bacillota</taxon>
        <taxon>Bacilli</taxon>
        <taxon>Bacillales</taxon>
        <taxon>Bacillaceae</taxon>
        <taxon>Salsuginibacillus</taxon>
    </lineage>
</organism>
<evidence type="ECO:0000256" key="3">
    <source>
        <dbReference type="ARBA" id="ARBA00022806"/>
    </source>
</evidence>
<comment type="caution">
    <text evidence="9">The sequence shown here is derived from an EMBL/GenBank/DDBJ whole genome shotgun (WGS) entry which is preliminary data.</text>
</comment>
<keyword evidence="10" id="KW-1185">Reference proteome</keyword>
<dbReference type="PROSITE" id="PS51192">
    <property type="entry name" value="HELICASE_ATP_BIND_1"/>
    <property type="match status" value="1"/>
</dbReference>
<dbReference type="InterPro" id="IPR011545">
    <property type="entry name" value="DEAD/DEAH_box_helicase_dom"/>
</dbReference>
<dbReference type="GO" id="GO:0043590">
    <property type="term" value="C:bacterial nucleoid"/>
    <property type="evidence" value="ECO:0007669"/>
    <property type="project" value="TreeGrafter"/>
</dbReference>